<feature type="region of interest" description="Disordered" evidence="1">
    <location>
        <begin position="33"/>
        <end position="57"/>
    </location>
</feature>
<dbReference type="PROSITE" id="PS50280">
    <property type="entry name" value="SET"/>
    <property type="match status" value="1"/>
</dbReference>
<evidence type="ECO:0000256" key="1">
    <source>
        <dbReference type="SAM" id="MobiDB-lite"/>
    </source>
</evidence>
<dbReference type="Gene3D" id="2.170.270.10">
    <property type="entry name" value="SET domain"/>
    <property type="match status" value="1"/>
</dbReference>
<feature type="compositionally biased region" description="Polar residues" evidence="1">
    <location>
        <begin position="37"/>
        <end position="57"/>
    </location>
</feature>
<name>A0A8K0WZW8_9PEZI</name>
<evidence type="ECO:0000313" key="4">
    <source>
        <dbReference type="Proteomes" id="UP000813385"/>
    </source>
</evidence>
<dbReference type="Proteomes" id="UP000813385">
    <property type="component" value="Unassembled WGS sequence"/>
</dbReference>
<comment type="caution">
    <text evidence="3">The sequence shown here is derived from an EMBL/GenBank/DDBJ whole genome shotgun (WGS) entry which is preliminary data.</text>
</comment>
<reference evidence="3" key="1">
    <citation type="journal article" date="2021" name="Nat. Commun.">
        <title>Genetic determinants of endophytism in the Arabidopsis root mycobiome.</title>
        <authorList>
            <person name="Mesny F."/>
            <person name="Miyauchi S."/>
            <person name="Thiergart T."/>
            <person name="Pickel B."/>
            <person name="Atanasova L."/>
            <person name="Karlsson M."/>
            <person name="Huettel B."/>
            <person name="Barry K.W."/>
            <person name="Haridas S."/>
            <person name="Chen C."/>
            <person name="Bauer D."/>
            <person name="Andreopoulos W."/>
            <person name="Pangilinan J."/>
            <person name="LaButti K."/>
            <person name="Riley R."/>
            <person name="Lipzen A."/>
            <person name="Clum A."/>
            <person name="Drula E."/>
            <person name="Henrissat B."/>
            <person name="Kohler A."/>
            <person name="Grigoriev I.V."/>
            <person name="Martin F.M."/>
            <person name="Hacquard S."/>
        </authorList>
    </citation>
    <scope>NUCLEOTIDE SEQUENCE</scope>
    <source>
        <strain evidence="3">MPI-CAGE-AT-0016</strain>
    </source>
</reference>
<dbReference type="EMBL" id="JAGPXD010000005">
    <property type="protein sequence ID" value="KAH7353870.1"/>
    <property type="molecule type" value="Genomic_DNA"/>
</dbReference>
<evidence type="ECO:0000259" key="2">
    <source>
        <dbReference type="PROSITE" id="PS50280"/>
    </source>
</evidence>
<dbReference type="OrthoDB" id="3180714at2759"/>
<gene>
    <name evidence="3" type="ORF">B0T11DRAFT_342071</name>
</gene>
<dbReference type="InterPro" id="IPR001214">
    <property type="entry name" value="SET_dom"/>
</dbReference>
<organism evidence="3 4">
    <name type="scientific">Plectosphaerella cucumerina</name>
    <dbReference type="NCBI Taxonomy" id="40658"/>
    <lineage>
        <taxon>Eukaryota</taxon>
        <taxon>Fungi</taxon>
        <taxon>Dikarya</taxon>
        <taxon>Ascomycota</taxon>
        <taxon>Pezizomycotina</taxon>
        <taxon>Sordariomycetes</taxon>
        <taxon>Hypocreomycetidae</taxon>
        <taxon>Glomerellales</taxon>
        <taxon>Plectosphaerellaceae</taxon>
        <taxon>Plectosphaerella</taxon>
    </lineage>
</organism>
<keyword evidence="4" id="KW-1185">Reference proteome</keyword>
<dbReference type="InterPro" id="IPR046341">
    <property type="entry name" value="SET_dom_sf"/>
</dbReference>
<protein>
    <recommendedName>
        <fullName evidence="2">SET domain-containing protein</fullName>
    </recommendedName>
</protein>
<dbReference type="InterPro" id="IPR053185">
    <property type="entry name" value="SET_domain_protein"/>
</dbReference>
<accession>A0A8K0WZW8</accession>
<evidence type="ECO:0000313" key="3">
    <source>
        <dbReference type="EMBL" id="KAH7353870.1"/>
    </source>
</evidence>
<feature type="domain" description="SET" evidence="2">
    <location>
        <begin position="239"/>
        <end position="379"/>
    </location>
</feature>
<dbReference type="PANTHER" id="PTHR47332:SF4">
    <property type="entry name" value="SET DOMAIN-CONTAINING PROTEIN 5"/>
    <property type="match status" value="1"/>
</dbReference>
<dbReference type="SUPFAM" id="SSF82199">
    <property type="entry name" value="SET domain"/>
    <property type="match status" value="1"/>
</dbReference>
<dbReference type="PANTHER" id="PTHR47332">
    <property type="entry name" value="SET DOMAIN-CONTAINING PROTEIN 5"/>
    <property type="match status" value="1"/>
</dbReference>
<sequence>MAITAESREANRPTRLAIRDLLTTAPVEHYHYPCATQKPSSPRLSQPPQVSYTSTHPESWNSLPREFFETITTNIYKNLDYLDVCRLAMVSRVFGETATAYKDDLHKAIKYEAIREAETHFSPQGKKKPPMYACYECCRLVLYSKFDQKQPDVIIRHVGGRMSRDEGALLEPGDVVESPRRFCVDCGVKLGFYRSGDQILTLSGQWLIRTSIGLVDIKIQLAEKPLDESTGREILFSNGSIEVRKSNLGGFGIFAIRDLAFQEHILIERTLFHAKGTTVMTAFEALDASDQELFLDLHGHEPENDTLEERVRAIFFTNDFVCGSRDGGGVFLAAARFNHACSARCSVKYAYDLTEDVMTFTVGRREGVVAGEELTVCYGKDREMLREQYGFDCQCGACDSVLREYNEKQAVIWSV</sequence>
<proteinExistence type="predicted"/>
<dbReference type="AlphaFoldDB" id="A0A8K0WZW8"/>